<dbReference type="InterPro" id="IPR022765">
    <property type="entry name" value="Dna2/Cas4_DUF83"/>
</dbReference>
<dbReference type="EMBL" id="CP131059">
    <property type="protein sequence ID" value="WNY24290.1"/>
    <property type="molecule type" value="Genomic_DNA"/>
</dbReference>
<protein>
    <recommendedName>
        <fullName evidence="2">DUF83 domain-containing protein</fullName>
    </recommendedName>
</protein>
<feature type="coiled-coil region" evidence="1">
    <location>
        <begin position="129"/>
        <end position="156"/>
    </location>
</feature>
<dbReference type="KEGG" id="mehf:MmiHf6_16210"/>
<evidence type="ECO:0000313" key="3">
    <source>
        <dbReference type="EMBL" id="WNY24290.1"/>
    </source>
</evidence>
<organism evidence="3 4">
    <name type="scientific">Methanimicrococcus hongohii</name>
    <dbReference type="NCBI Taxonomy" id="3028295"/>
    <lineage>
        <taxon>Archaea</taxon>
        <taxon>Methanobacteriati</taxon>
        <taxon>Methanobacteriota</taxon>
        <taxon>Stenosarchaea group</taxon>
        <taxon>Methanomicrobia</taxon>
        <taxon>Methanosarcinales</taxon>
        <taxon>Methanosarcinaceae</taxon>
        <taxon>Methanimicrococcus</taxon>
    </lineage>
</organism>
<dbReference type="Pfam" id="PF01930">
    <property type="entry name" value="Cas_Cas4"/>
    <property type="match status" value="1"/>
</dbReference>
<dbReference type="InterPro" id="IPR011604">
    <property type="entry name" value="PDDEXK-like_dom_sf"/>
</dbReference>
<keyword evidence="1" id="KW-0175">Coiled coil</keyword>
<reference evidence="3 4" key="1">
    <citation type="submission" date="2023-07" db="EMBL/GenBank/DDBJ databases">
        <title>Closed genoem sequence of Methanomicrococcus sp. Hf6.</title>
        <authorList>
            <person name="Poehlein A."/>
            <person name="Protasov E."/>
            <person name="Platt K."/>
            <person name="Reeh H."/>
            <person name="Daniel R."/>
            <person name="Brune A."/>
        </authorList>
    </citation>
    <scope>NUCLEOTIDE SEQUENCE [LARGE SCALE GENOMIC DNA]</scope>
    <source>
        <strain evidence="3 4">Hf6</strain>
    </source>
</reference>
<dbReference type="Proteomes" id="UP001302978">
    <property type="component" value="Chromosome"/>
</dbReference>
<sequence length="308" mass="36306">MKRKNEKNEKKENENIQKTNDKTVFVSEIRMWTACPKQLYFKISAERKSQPDLIFNEKRAGVFENKIWREICLELPALVLEFADDINNDENNIDEKTDVIFAENSEFKNRIKKLFDEIKQEIDFENLLENDFDIENDKIEKKIEELSRNIDLTIQRNGTKFFEAASNPTAVEKSFLFEKADLFGAPPKVLIIDEKRLPYLIKISKAPSDGVWESERIAATAYLMILESEFGRQFVSDSVVIDYFGDYRYVRIRPQNRRKVFRIIRKIRDIKKGKMPREKNIRLCGGCVYREKCHVKAKTLFTKMFGGE</sequence>
<evidence type="ECO:0000256" key="1">
    <source>
        <dbReference type="SAM" id="Coils"/>
    </source>
</evidence>
<evidence type="ECO:0000259" key="2">
    <source>
        <dbReference type="Pfam" id="PF01930"/>
    </source>
</evidence>
<dbReference type="Gene3D" id="3.90.320.10">
    <property type="match status" value="1"/>
</dbReference>
<evidence type="ECO:0000313" key="4">
    <source>
        <dbReference type="Proteomes" id="UP001302978"/>
    </source>
</evidence>
<accession>A0AA96ZT95</accession>
<feature type="domain" description="DUF83" evidence="2">
    <location>
        <begin position="212"/>
        <end position="294"/>
    </location>
</feature>
<dbReference type="AlphaFoldDB" id="A0AA96ZT95"/>
<keyword evidence="4" id="KW-1185">Reference proteome</keyword>
<gene>
    <name evidence="3" type="ORF">MmiHf6_16210</name>
</gene>
<name>A0AA96ZT95_9EURY</name>
<proteinExistence type="predicted"/>